<name>A0ABQ3ZU49_9ACTN</name>
<dbReference type="RefSeq" id="WP_203839229.1">
    <property type="nucleotide sequence ID" value="NZ_BAAATV010000002.1"/>
</dbReference>
<dbReference type="Proteomes" id="UP000603200">
    <property type="component" value="Unassembled WGS sequence"/>
</dbReference>
<gene>
    <name evidence="1" type="ORF">Ahu01nite_052320</name>
</gene>
<proteinExistence type="predicted"/>
<reference evidence="1 2" key="1">
    <citation type="submission" date="2021-01" db="EMBL/GenBank/DDBJ databases">
        <title>Whole genome shotgun sequence of Actinoplanes humidus NBRC 14915.</title>
        <authorList>
            <person name="Komaki H."/>
            <person name="Tamura T."/>
        </authorList>
    </citation>
    <scope>NUCLEOTIDE SEQUENCE [LARGE SCALE GENOMIC DNA]</scope>
    <source>
        <strain evidence="1 2">NBRC 14915</strain>
    </source>
</reference>
<dbReference type="EMBL" id="BOMN01000066">
    <property type="protein sequence ID" value="GIE22130.1"/>
    <property type="molecule type" value="Genomic_DNA"/>
</dbReference>
<sequence length="59" mass="6676">MDDVVLTALLARLREDFERKDGKSAATTLDMIRIWAGDDFTDRLTAGIIALGLERLRRL</sequence>
<protein>
    <submittedName>
        <fullName evidence="1">Uncharacterized protein</fullName>
    </submittedName>
</protein>
<evidence type="ECO:0000313" key="2">
    <source>
        <dbReference type="Proteomes" id="UP000603200"/>
    </source>
</evidence>
<organism evidence="1 2">
    <name type="scientific">Winogradskya humida</name>
    <dbReference type="NCBI Taxonomy" id="113566"/>
    <lineage>
        <taxon>Bacteria</taxon>
        <taxon>Bacillati</taxon>
        <taxon>Actinomycetota</taxon>
        <taxon>Actinomycetes</taxon>
        <taxon>Micromonosporales</taxon>
        <taxon>Micromonosporaceae</taxon>
        <taxon>Winogradskya</taxon>
    </lineage>
</organism>
<keyword evidence="2" id="KW-1185">Reference proteome</keyword>
<evidence type="ECO:0000313" key="1">
    <source>
        <dbReference type="EMBL" id="GIE22130.1"/>
    </source>
</evidence>
<comment type="caution">
    <text evidence="1">The sequence shown here is derived from an EMBL/GenBank/DDBJ whole genome shotgun (WGS) entry which is preliminary data.</text>
</comment>
<accession>A0ABQ3ZU49</accession>